<dbReference type="AlphaFoldDB" id="A0A915CY18"/>
<name>A0A915CY18_9BILA</name>
<feature type="region of interest" description="Disordered" evidence="1">
    <location>
        <begin position="30"/>
        <end position="54"/>
    </location>
</feature>
<feature type="compositionally biased region" description="Basic and acidic residues" evidence="1">
    <location>
        <begin position="30"/>
        <end position="39"/>
    </location>
</feature>
<reference evidence="3" key="1">
    <citation type="submission" date="2022-11" db="UniProtKB">
        <authorList>
            <consortium name="WormBaseParasite"/>
        </authorList>
    </citation>
    <scope>IDENTIFICATION</scope>
</reference>
<keyword evidence="2" id="KW-1185">Reference proteome</keyword>
<evidence type="ECO:0000313" key="2">
    <source>
        <dbReference type="Proteomes" id="UP000887574"/>
    </source>
</evidence>
<organism evidence="2 3">
    <name type="scientific">Ditylenchus dipsaci</name>
    <dbReference type="NCBI Taxonomy" id="166011"/>
    <lineage>
        <taxon>Eukaryota</taxon>
        <taxon>Metazoa</taxon>
        <taxon>Ecdysozoa</taxon>
        <taxon>Nematoda</taxon>
        <taxon>Chromadorea</taxon>
        <taxon>Rhabditida</taxon>
        <taxon>Tylenchina</taxon>
        <taxon>Tylenchomorpha</taxon>
        <taxon>Sphaerularioidea</taxon>
        <taxon>Anguinidae</taxon>
        <taxon>Anguininae</taxon>
        <taxon>Ditylenchus</taxon>
    </lineage>
</organism>
<dbReference type="WBParaSite" id="jg13476">
    <property type="protein sequence ID" value="jg13476"/>
    <property type="gene ID" value="jg13476"/>
</dbReference>
<proteinExistence type="predicted"/>
<evidence type="ECO:0000313" key="3">
    <source>
        <dbReference type="WBParaSite" id="jg13476"/>
    </source>
</evidence>
<sequence length="108" mass="12247">MLKVSFHQNNFSSTFLALFAFKNAARKMKRAESVDRLKPSEPSQSLSRKSSFDSHLSRFLRGEISEGSIPDFCDTSMFKTIVRRARRTPQPNPLSASHISSHFRLSGI</sequence>
<dbReference type="Proteomes" id="UP000887574">
    <property type="component" value="Unplaced"/>
</dbReference>
<accession>A0A915CY18</accession>
<feature type="region of interest" description="Disordered" evidence="1">
    <location>
        <begin position="86"/>
        <end position="108"/>
    </location>
</feature>
<evidence type="ECO:0000256" key="1">
    <source>
        <dbReference type="SAM" id="MobiDB-lite"/>
    </source>
</evidence>
<protein>
    <submittedName>
        <fullName evidence="3">Uncharacterized protein</fullName>
    </submittedName>
</protein>